<dbReference type="AlphaFoldDB" id="A8HWJ6"/>
<feature type="region of interest" description="Disordered" evidence="1">
    <location>
        <begin position="78"/>
        <end position="100"/>
    </location>
</feature>
<keyword evidence="4" id="KW-1185">Reference proteome</keyword>
<reference evidence="3 4" key="3">
    <citation type="journal article" date="2008" name="BMC Genomics">
        <title>The genome of the versatile nitrogen fixer Azorhizobium caulinodans ORS571.</title>
        <authorList>
            <person name="Lee KB."/>
            <person name="Backer P.D."/>
            <person name="Aono T."/>
            <person name="Liu CT."/>
            <person name="Suzuki S."/>
            <person name="Suzuki T."/>
            <person name="Kaneko T."/>
            <person name="Yamada M."/>
            <person name="Tabata S."/>
            <person name="Kupfer D.M."/>
            <person name="Najar F.Z."/>
            <person name="Wiley G.B."/>
            <person name="Roe B."/>
            <person name="Binnewies T.T."/>
            <person name="Ussery D.W."/>
            <person name="D'Haeze W."/>
            <person name="Herder J.D."/>
            <person name="Gevers D."/>
            <person name="Vereecke D."/>
            <person name="Holsters M."/>
            <person name="Oyaizu H."/>
        </authorList>
    </citation>
    <scope>NUCLEOTIDE SEQUENCE [LARGE SCALE GENOMIC DNA]</scope>
    <source>
        <strain evidence="4">ATCC 43989 / DSM 5975 / JCM 20966 / LMG 6465 / NBRC 14845 / NCIMB 13405 / ORS 571</strain>
    </source>
</reference>
<dbReference type="EMBL" id="AP009384">
    <property type="protein sequence ID" value="BAF90437.1"/>
    <property type="molecule type" value="Genomic_DNA"/>
</dbReference>
<reference evidence="4" key="2">
    <citation type="submission" date="2007-04" db="EMBL/GenBank/DDBJ databases">
        <title>Complete genome sequence of the nitrogen-fixing bacterium Azorhizobium caulinodans ORS571.</title>
        <authorList>
            <person name="Lee K.B."/>
            <person name="Backer P.D."/>
            <person name="Aono T."/>
            <person name="Liu C.T."/>
            <person name="Suzuki S."/>
            <person name="Suzuki T."/>
            <person name="Kaneko T."/>
            <person name="Yamada M."/>
            <person name="Tabata S."/>
            <person name="Kupfer D.M."/>
            <person name="Najar F.Z."/>
            <person name="Wiley G.B."/>
            <person name="Roe B."/>
            <person name="Binnewies T."/>
            <person name="Ussery D."/>
            <person name="Vereecke D."/>
            <person name="Gevers D."/>
            <person name="Holsters M."/>
            <person name="Oyaizu H."/>
        </authorList>
    </citation>
    <scope>NUCLEOTIDE SEQUENCE [LARGE SCALE GENOMIC DNA]</scope>
    <source>
        <strain evidence="4">ATCC 43989 / DSM 5975 / JCM 20966 / LMG 6465 / NBRC 14845 / NCIMB 13405 / ORS 571</strain>
    </source>
</reference>
<dbReference type="Proteomes" id="UP000000270">
    <property type="component" value="Chromosome"/>
</dbReference>
<accession>A8HWJ6</accession>
<evidence type="ECO:0000256" key="2">
    <source>
        <dbReference type="SAM" id="SignalP"/>
    </source>
</evidence>
<keyword evidence="2" id="KW-0732">Signal</keyword>
<feature type="chain" id="PRO_5005660929" evidence="2">
    <location>
        <begin position="50"/>
        <end position="141"/>
    </location>
</feature>
<dbReference type="HOGENOM" id="CLU_1821441_0_0_5"/>
<evidence type="ECO:0000313" key="3">
    <source>
        <dbReference type="EMBL" id="BAF90437.1"/>
    </source>
</evidence>
<sequence length="141" mass="14804">MRRRFGLKPAGRPRHLCATRRFPMITFSKAAAALAFSGLVLAGASSAQAQTCLEQIVALQSQIPQSQIDAIMNAVPSQPQTIGAQTDRQPTPGSVAAAEGGRPELSGAVAALNKAQNLQAAGDREGCLKAVEEARKLLEKK</sequence>
<dbReference type="eggNOG" id="ENOG5033FGX">
    <property type="taxonomic scope" value="Bacteria"/>
</dbReference>
<reference evidence="3 4" key="6">
    <citation type="journal article" date="2011" name="Appl. Environ. Microbiol.">
        <title>Involvement of the azorhizobial chromosome partition gene (parA) in the onset of bacteroid differentiation during Sesbania rostrata stem nodule development.</title>
        <authorList>
            <person name="Liu CT."/>
            <person name="Lee KB."/>
            <person name="Wang YS."/>
            <person name="Peng MH."/>
            <person name="Lee KT."/>
            <person name="Suzuki S."/>
            <person name="Suzuki T."/>
            <person name="Oyaizu H."/>
        </authorList>
    </citation>
    <scope>NUCLEOTIDE SEQUENCE [LARGE SCALE GENOMIC DNA]</scope>
    <source>
        <strain evidence="4">ATCC 43989 / DSM 5975 / JCM 20966 / LMG 6465 / NBRC 14845 / NCIMB 13405 / ORS 571</strain>
    </source>
</reference>
<feature type="signal peptide" evidence="2">
    <location>
        <begin position="1"/>
        <end position="49"/>
    </location>
</feature>
<dbReference type="KEGG" id="azc:AZC_4439"/>
<proteinExistence type="predicted"/>
<feature type="compositionally biased region" description="Polar residues" evidence="1">
    <location>
        <begin position="78"/>
        <end position="92"/>
    </location>
</feature>
<reference evidence="3 4" key="1">
    <citation type="journal article" date="2007" name="Appl. Environ. Microbiol.">
        <title>Rhizobial factors required for stem nodule maturation and maintenance in Sesbania rostrata-Azorhizobium caulinodans ORS571 symbiosis.</title>
        <authorList>
            <person name="Suzuki S."/>
            <person name="Aono T."/>
            <person name="Lee KB."/>
            <person name="Suzuki T."/>
            <person name="Liu CT."/>
            <person name="Miwa H."/>
            <person name="Wakao S."/>
            <person name="Iki T."/>
            <person name="Oyaizu H."/>
        </authorList>
    </citation>
    <scope>NUCLEOTIDE SEQUENCE [LARGE SCALE GENOMIC DNA]</scope>
    <source>
        <strain evidence="4">ATCC 43989 / DSM 5975 / JCM 20966 / LMG 6465 / NBRC 14845 / NCIMB 13405 / ORS 571</strain>
    </source>
</reference>
<evidence type="ECO:0000313" key="4">
    <source>
        <dbReference type="Proteomes" id="UP000000270"/>
    </source>
</evidence>
<protein>
    <submittedName>
        <fullName evidence="3">Uncharacterized protein</fullName>
    </submittedName>
</protein>
<reference evidence="3 4" key="4">
    <citation type="journal article" date="2009" name="Appl. Environ. Microbiol.">
        <title>Comparative genome-wide transcriptional profiling of Azorhizobium caulinodans ORS571 grown under free-living and symbiotic conditions.</title>
        <authorList>
            <person name="Tsukada S."/>
            <person name="Aono T."/>
            <person name="Akiba N."/>
            <person name="Lee KB."/>
            <person name="Liu CT."/>
            <person name="Toyazaki H."/>
            <person name="Oyaizu H."/>
        </authorList>
    </citation>
    <scope>NUCLEOTIDE SEQUENCE [LARGE SCALE GENOMIC DNA]</scope>
    <source>
        <strain evidence="4">ATCC 43989 / DSM 5975 / JCM 20966 / LMG 6465 / NBRC 14845 / NCIMB 13405 / ORS 571</strain>
    </source>
</reference>
<name>A8HWJ6_AZOC5</name>
<evidence type="ECO:0000256" key="1">
    <source>
        <dbReference type="SAM" id="MobiDB-lite"/>
    </source>
</evidence>
<gene>
    <name evidence="3" type="ordered locus">AZC_4439</name>
</gene>
<reference evidence="3 4" key="5">
    <citation type="journal article" date="2010" name="Appl. Environ. Microbiol.">
        <title>phrR-like gene praR of Azorhizobium caulinodans ORS571 is essential for symbiosis with Sesbania rostrata and is involved in expression of reb genes.</title>
        <authorList>
            <person name="Akiba N."/>
            <person name="Aono T."/>
            <person name="Toyazaki H."/>
            <person name="Sato S."/>
            <person name="Oyaizu H."/>
        </authorList>
    </citation>
    <scope>NUCLEOTIDE SEQUENCE [LARGE SCALE GENOMIC DNA]</scope>
    <source>
        <strain evidence="4">ATCC 43989 / DSM 5975 / JCM 20966 / LMG 6465 / NBRC 14845 / NCIMB 13405 / ORS 571</strain>
    </source>
</reference>
<dbReference type="STRING" id="438753.AZC_4439"/>
<organism evidence="3 4">
    <name type="scientific">Azorhizobium caulinodans (strain ATCC 43989 / DSM 5975 / JCM 20966 / LMG 6465 / NBRC 14845 / NCIMB 13405 / ORS 571)</name>
    <dbReference type="NCBI Taxonomy" id="438753"/>
    <lineage>
        <taxon>Bacteria</taxon>
        <taxon>Pseudomonadati</taxon>
        <taxon>Pseudomonadota</taxon>
        <taxon>Alphaproteobacteria</taxon>
        <taxon>Hyphomicrobiales</taxon>
        <taxon>Xanthobacteraceae</taxon>
        <taxon>Azorhizobium</taxon>
    </lineage>
</organism>